<evidence type="ECO:0000313" key="3">
    <source>
        <dbReference type="Proteomes" id="UP000434241"/>
    </source>
</evidence>
<keyword evidence="1" id="KW-0175">Coiled coil</keyword>
<dbReference type="GeneID" id="93158930"/>
<feature type="coiled-coil region" evidence="1">
    <location>
        <begin position="90"/>
        <end position="121"/>
    </location>
</feature>
<accession>A0A6N7VHK2</accession>
<proteinExistence type="predicted"/>
<feature type="non-terminal residue" evidence="2">
    <location>
        <position position="197"/>
    </location>
</feature>
<sequence>MYYKDLESEAESIIKKDLELYNCMLHKAFKICFDRAYKDVTYSETDQRMIKSFYGTSDYFPLSAINEAKALVKSLKCREKEDRDLIKTRLKKIDKKIKKNEKQLKKALKEKEKQINRSKKNKYTEEDYLYEVKVLDPNIKRLKSIIRNLKFRRNRNEFKLKRKMPSVCFGGKKNLKNGDLETYRFKRARRMLIPGRR</sequence>
<dbReference type="AlphaFoldDB" id="A0A6N7VHK2"/>
<keyword evidence="3" id="KW-1185">Reference proteome</keyword>
<dbReference type="EMBL" id="VUMR01000030">
    <property type="protein sequence ID" value="MSS56538.1"/>
    <property type="molecule type" value="Genomic_DNA"/>
</dbReference>
<dbReference type="RefSeq" id="WP_154556145.1">
    <property type="nucleotide sequence ID" value="NZ_VUMR01000030.1"/>
</dbReference>
<name>A0A6N7VHK2_9FIRM</name>
<dbReference type="Proteomes" id="UP000434241">
    <property type="component" value="Unassembled WGS sequence"/>
</dbReference>
<evidence type="ECO:0000313" key="2">
    <source>
        <dbReference type="EMBL" id="MSS56538.1"/>
    </source>
</evidence>
<evidence type="ECO:0000256" key="1">
    <source>
        <dbReference type="SAM" id="Coils"/>
    </source>
</evidence>
<protein>
    <submittedName>
        <fullName evidence="2">Uncharacterized protein</fullName>
    </submittedName>
</protein>
<gene>
    <name evidence="2" type="ORF">FYJ55_06460</name>
</gene>
<organism evidence="2 3">
    <name type="scientific">Holdemanella porci</name>
    <dbReference type="NCBI Taxonomy" id="2652276"/>
    <lineage>
        <taxon>Bacteria</taxon>
        <taxon>Bacillati</taxon>
        <taxon>Bacillota</taxon>
        <taxon>Erysipelotrichia</taxon>
        <taxon>Erysipelotrichales</taxon>
        <taxon>Erysipelotrichaceae</taxon>
        <taxon>Holdemanella</taxon>
    </lineage>
</organism>
<reference evidence="2 3" key="1">
    <citation type="submission" date="2019-08" db="EMBL/GenBank/DDBJ databases">
        <title>In-depth cultivation of the pig gut microbiome towards novel bacterial diversity and tailored functional studies.</title>
        <authorList>
            <person name="Wylensek D."/>
            <person name="Hitch T.C.A."/>
            <person name="Clavel T."/>
        </authorList>
    </citation>
    <scope>NUCLEOTIDE SEQUENCE [LARGE SCALE GENOMIC DNA]</scope>
    <source>
        <strain evidence="2 3">LKV-472-APC-3</strain>
    </source>
</reference>
<comment type="caution">
    <text evidence="2">The sequence shown here is derived from an EMBL/GenBank/DDBJ whole genome shotgun (WGS) entry which is preliminary data.</text>
</comment>